<dbReference type="PANTHER" id="PTHR34107">
    <property type="entry name" value="SLL0198 PROTEIN-RELATED"/>
    <property type="match status" value="1"/>
</dbReference>
<dbReference type="EMBL" id="VYDA01000324">
    <property type="protein sequence ID" value="MYH61813.1"/>
    <property type="molecule type" value="Genomic_DNA"/>
</dbReference>
<name>A0A6B1FXF6_9CHLR</name>
<keyword evidence="2" id="KW-0378">Hydrolase</keyword>
<gene>
    <name evidence="2" type="ORF">F4148_08620</name>
</gene>
<dbReference type="InterPro" id="IPR011335">
    <property type="entry name" value="Restrct_endonuc-II-like"/>
</dbReference>
<proteinExistence type="predicted"/>
<dbReference type="Pfam" id="PF05685">
    <property type="entry name" value="Uma2"/>
    <property type="match status" value="1"/>
</dbReference>
<keyword evidence="2" id="KW-0540">Nuclease</keyword>
<protein>
    <submittedName>
        <fullName evidence="2">Uma2 family endonuclease</fullName>
    </submittedName>
</protein>
<keyword evidence="2" id="KW-0255">Endonuclease</keyword>
<dbReference type="GO" id="GO:0004519">
    <property type="term" value="F:endonuclease activity"/>
    <property type="evidence" value="ECO:0007669"/>
    <property type="project" value="UniProtKB-KW"/>
</dbReference>
<dbReference type="PANTHER" id="PTHR34107:SF4">
    <property type="entry name" value="SLL1222 PROTEIN"/>
    <property type="match status" value="1"/>
</dbReference>
<evidence type="ECO:0000259" key="1">
    <source>
        <dbReference type="Pfam" id="PF05685"/>
    </source>
</evidence>
<dbReference type="CDD" id="cd06260">
    <property type="entry name" value="DUF820-like"/>
    <property type="match status" value="1"/>
</dbReference>
<dbReference type="AlphaFoldDB" id="A0A6B1FXF6"/>
<dbReference type="SUPFAM" id="SSF52980">
    <property type="entry name" value="Restriction endonuclease-like"/>
    <property type="match status" value="1"/>
</dbReference>
<comment type="caution">
    <text evidence="2">The sequence shown here is derived from an EMBL/GenBank/DDBJ whole genome shotgun (WGS) entry which is preliminary data.</text>
</comment>
<dbReference type="InterPro" id="IPR012296">
    <property type="entry name" value="Nuclease_put_TT1808"/>
</dbReference>
<feature type="domain" description="Putative restriction endonuclease" evidence="1">
    <location>
        <begin position="20"/>
        <end position="183"/>
    </location>
</feature>
<dbReference type="Gene3D" id="3.90.1570.10">
    <property type="entry name" value="tt1808, chain A"/>
    <property type="match status" value="1"/>
</dbReference>
<evidence type="ECO:0000313" key="2">
    <source>
        <dbReference type="EMBL" id="MYH61813.1"/>
    </source>
</evidence>
<sequence length="193" mass="21576">MKRANTFPNGSPITTKLTYEDYLKTSDDERYELLDGELITMPAPSIAHQHVAVKLATRLDTFVEDKDLGVVYFAPTDVVLSETHVVQPDLMFISSERAGIVTSANIQGAPDLLVEIRSDSTAERDENLKRKLYAKFGVKEYWLVNPDARTITVLLLGEDGYTERSTYTEGQTLTSSILDGFSAHLDEIFLSRP</sequence>
<reference evidence="2" key="1">
    <citation type="submission" date="2019-09" db="EMBL/GenBank/DDBJ databases">
        <title>Characterisation of the sponge microbiome using genome-centric metagenomics.</title>
        <authorList>
            <person name="Engelberts J.P."/>
            <person name="Robbins S.J."/>
            <person name="De Goeij J.M."/>
            <person name="Aranda M."/>
            <person name="Bell S.C."/>
            <person name="Webster N.S."/>
        </authorList>
    </citation>
    <scope>NUCLEOTIDE SEQUENCE</scope>
    <source>
        <strain evidence="2">SB0675_bin_29</strain>
    </source>
</reference>
<dbReference type="InterPro" id="IPR008538">
    <property type="entry name" value="Uma2"/>
</dbReference>
<organism evidence="2">
    <name type="scientific">Caldilineaceae bacterium SB0675_bin_29</name>
    <dbReference type="NCBI Taxonomy" id="2605266"/>
    <lineage>
        <taxon>Bacteria</taxon>
        <taxon>Bacillati</taxon>
        <taxon>Chloroflexota</taxon>
        <taxon>Caldilineae</taxon>
        <taxon>Caldilineales</taxon>
        <taxon>Caldilineaceae</taxon>
    </lineage>
</organism>
<accession>A0A6B1FXF6</accession>